<dbReference type="PANTHER" id="PTHR10336">
    <property type="entry name" value="PHOSPHOINOSITIDE-SPECIFIC PHOSPHOLIPASE C FAMILY PROTEIN"/>
    <property type="match status" value="1"/>
</dbReference>
<feature type="domain" description="PI-PLC Y-box" evidence="9">
    <location>
        <begin position="333"/>
        <end position="402"/>
    </location>
</feature>
<dbReference type="OrthoDB" id="269822at2759"/>
<comment type="catalytic activity">
    <reaction evidence="6">
        <text>a 1,2-diacyl-sn-glycero-3-phospho-(1D-myo-inositol-4,5-bisphosphate) + H2O = 1D-myo-inositol 1,4,5-trisphosphate + a 1,2-diacyl-sn-glycerol + H(+)</text>
        <dbReference type="Rhea" id="RHEA:33179"/>
        <dbReference type="ChEBI" id="CHEBI:15377"/>
        <dbReference type="ChEBI" id="CHEBI:15378"/>
        <dbReference type="ChEBI" id="CHEBI:17815"/>
        <dbReference type="ChEBI" id="CHEBI:58456"/>
        <dbReference type="ChEBI" id="CHEBI:203600"/>
        <dbReference type="EC" id="3.1.4.11"/>
    </reaction>
</comment>
<proteinExistence type="predicted"/>
<dbReference type="Pfam" id="PF00168">
    <property type="entry name" value="C2"/>
    <property type="match status" value="1"/>
</dbReference>
<dbReference type="SUPFAM" id="SSF51695">
    <property type="entry name" value="PLC-like phosphodiesterases"/>
    <property type="match status" value="1"/>
</dbReference>
<dbReference type="EC" id="3.1.4.11" evidence="1 6"/>
<dbReference type="Proteomes" id="UP000789595">
    <property type="component" value="Unassembled WGS sequence"/>
</dbReference>
<evidence type="ECO:0000256" key="4">
    <source>
        <dbReference type="ARBA" id="ARBA00023098"/>
    </source>
</evidence>
<evidence type="ECO:0000259" key="8">
    <source>
        <dbReference type="PROSITE" id="PS50004"/>
    </source>
</evidence>
<evidence type="ECO:0000256" key="7">
    <source>
        <dbReference type="SAM" id="MobiDB-lite"/>
    </source>
</evidence>
<accession>A0A8J2SBS2</accession>
<keyword evidence="5" id="KW-0807">Transducer</keyword>
<dbReference type="PROSITE" id="PS50007">
    <property type="entry name" value="PIPLC_X_DOMAIN"/>
    <property type="match status" value="1"/>
</dbReference>
<reference evidence="10" key="1">
    <citation type="submission" date="2021-11" db="EMBL/GenBank/DDBJ databases">
        <authorList>
            <consortium name="Genoscope - CEA"/>
            <person name="William W."/>
        </authorList>
    </citation>
    <scope>NUCLEOTIDE SEQUENCE</scope>
</reference>
<evidence type="ECO:0000313" key="10">
    <source>
        <dbReference type="EMBL" id="CAH0369803.1"/>
    </source>
</evidence>
<dbReference type="SMART" id="SM00149">
    <property type="entry name" value="PLCYc"/>
    <property type="match status" value="1"/>
</dbReference>
<evidence type="ECO:0000256" key="5">
    <source>
        <dbReference type="ARBA" id="ARBA00023224"/>
    </source>
</evidence>
<dbReference type="PRINTS" id="PR00390">
    <property type="entry name" value="PHPHLIPASEC"/>
</dbReference>
<feature type="domain" description="C2" evidence="8">
    <location>
        <begin position="405"/>
        <end position="531"/>
    </location>
</feature>
<evidence type="ECO:0000256" key="2">
    <source>
        <dbReference type="ARBA" id="ARBA00022801"/>
    </source>
</evidence>
<dbReference type="EMBL" id="CAKKNE010000002">
    <property type="protein sequence ID" value="CAH0369803.1"/>
    <property type="molecule type" value="Genomic_DNA"/>
</dbReference>
<evidence type="ECO:0000256" key="6">
    <source>
        <dbReference type="RuleBase" id="RU361133"/>
    </source>
</evidence>
<dbReference type="CDD" id="cd00030">
    <property type="entry name" value="C2"/>
    <property type="match status" value="1"/>
</dbReference>
<dbReference type="GO" id="GO:0051209">
    <property type="term" value="P:release of sequestered calcium ion into cytosol"/>
    <property type="evidence" value="ECO:0007669"/>
    <property type="project" value="TreeGrafter"/>
</dbReference>
<dbReference type="Pfam" id="PF00387">
    <property type="entry name" value="PI-PLC-Y"/>
    <property type="match status" value="1"/>
</dbReference>
<keyword evidence="4 6" id="KW-0443">Lipid metabolism</keyword>
<sequence length="558" mass="62139">MASLFKKSVAAVMGLKEKQEKKRLQANAYEEALKAVAEAALNPGDEAPNLSLPLTSYYINSSHNTYLNGDQLTSHSSPDSVARVLRLGCRVVELDCYDYKQYSMKQRGYHASVIVTHGGTLCTKCKFKRMIAAIAENAFFTTECPVIVTLENHCKAEGQKIIADTLRGVLGDKLYIPKEGDLITPESLKGKVIIRDKRKDDDKDKDKDDEDEAKVAKKHKRRSKDEEEALAEHLEAAKANIEEEAPEEEVATFLRDLIYVRNTKTKSLKDVTITQLTGKEPFVTSSSWNERKHKKLAGLKVKKGLKKELSAIEHSLHSPGSSEEARPGAMEAWTRSALARVYPAGHRIKSDNYDPSDAWATGCQIVALNMQVTPEDNPLYTNWGFFLRKGGCGYVPKPQFLRESSFEELDQYASGLRTQSLPIKQTLKVNLKSARGWTKGWGMEEAPDVYCVVSIAGGPKQDRGHRKSKTANNTKSPTFNETFSFPLAVPELAVVTLEFWDDDTVSGDDYLGHVSLPVQEVKLARDLTIPLLSESLTLWTKGGGQAFVKVRFDFEEAS</sequence>
<dbReference type="PROSITE" id="PS50004">
    <property type="entry name" value="C2"/>
    <property type="match status" value="1"/>
</dbReference>
<dbReference type="InterPro" id="IPR000909">
    <property type="entry name" value="PLipase_C_PInositol-sp_X_dom"/>
</dbReference>
<dbReference type="GO" id="GO:0048015">
    <property type="term" value="P:phosphatidylinositol-mediated signaling"/>
    <property type="evidence" value="ECO:0007669"/>
    <property type="project" value="TreeGrafter"/>
</dbReference>
<dbReference type="SUPFAM" id="SSF49562">
    <property type="entry name" value="C2 domain (Calcium/lipid-binding domain, CaLB)"/>
    <property type="match status" value="1"/>
</dbReference>
<dbReference type="GO" id="GO:0004435">
    <property type="term" value="F:phosphatidylinositol-4,5-bisphosphate phospholipase C activity"/>
    <property type="evidence" value="ECO:0007669"/>
    <property type="project" value="UniProtKB-EC"/>
</dbReference>
<evidence type="ECO:0000259" key="9">
    <source>
        <dbReference type="PROSITE" id="PS50008"/>
    </source>
</evidence>
<evidence type="ECO:0000256" key="1">
    <source>
        <dbReference type="ARBA" id="ARBA00012368"/>
    </source>
</evidence>
<evidence type="ECO:0000313" key="11">
    <source>
        <dbReference type="Proteomes" id="UP000789595"/>
    </source>
</evidence>
<dbReference type="InterPro" id="IPR017946">
    <property type="entry name" value="PLC-like_Pdiesterase_TIM-brl"/>
</dbReference>
<dbReference type="GO" id="GO:0016042">
    <property type="term" value="P:lipid catabolic process"/>
    <property type="evidence" value="ECO:0007669"/>
    <property type="project" value="UniProtKB-KW"/>
</dbReference>
<dbReference type="InterPro" id="IPR001711">
    <property type="entry name" value="PLipase_C_Pinositol-sp_Y"/>
</dbReference>
<dbReference type="PROSITE" id="PS50008">
    <property type="entry name" value="PIPLC_Y_DOMAIN"/>
    <property type="match status" value="1"/>
</dbReference>
<keyword evidence="11" id="KW-1185">Reference proteome</keyword>
<keyword evidence="3 6" id="KW-0442">Lipid degradation</keyword>
<dbReference type="Gene3D" id="3.20.20.190">
    <property type="entry name" value="Phosphatidylinositol (PI) phosphodiesterase"/>
    <property type="match status" value="1"/>
</dbReference>
<comment type="caution">
    <text evidence="10">The sequence shown here is derived from an EMBL/GenBank/DDBJ whole genome shotgun (WGS) entry which is preliminary data.</text>
</comment>
<dbReference type="AlphaFoldDB" id="A0A8J2SBS2"/>
<dbReference type="InterPro" id="IPR001192">
    <property type="entry name" value="PI-PLC_fam"/>
</dbReference>
<dbReference type="InterPro" id="IPR000008">
    <property type="entry name" value="C2_dom"/>
</dbReference>
<name>A0A8J2SBS2_9STRA</name>
<organism evidence="10 11">
    <name type="scientific">Pelagomonas calceolata</name>
    <dbReference type="NCBI Taxonomy" id="35677"/>
    <lineage>
        <taxon>Eukaryota</taxon>
        <taxon>Sar</taxon>
        <taxon>Stramenopiles</taxon>
        <taxon>Ochrophyta</taxon>
        <taxon>Pelagophyceae</taxon>
        <taxon>Pelagomonadales</taxon>
        <taxon>Pelagomonadaceae</taxon>
        <taxon>Pelagomonas</taxon>
    </lineage>
</organism>
<dbReference type="CDD" id="cd08558">
    <property type="entry name" value="PI-PLCc_eukaryota"/>
    <property type="match status" value="1"/>
</dbReference>
<dbReference type="SMART" id="SM00239">
    <property type="entry name" value="C2"/>
    <property type="match status" value="1"/>
</dbReference>
<gene>
    <name evidence="10" type="ORF">PECAL_2P29410</name>
</gene>
<dbReference type="Pfam" id="PF00388">
    <property type="entry name" value="PI-PLC-X"/>
    <property type="match status" value="1"/>
</dbReference>
<evidence type="ECO:0000256" key="3">
    <source>
        <dbReference type="ARBA" id="ARBA00022963"/>
    </source>
</evidence>
<protein>
    <recommendedName>
        <fullName evidence="1 6">Phosphoinositide phospholipase C</fullName>
        <ecNumber evidence="1 6">3.1.4.11</ecNumber>
    </recommendedName>
</protein>
<dbReference type="Gene3D" id="2.60.40.150">
    <property type="entry name" value="C2 domain"/>
    <property type="match status" value="1"/>
</dbReference>
<dbReference type="SMART" id="SM00148">
    <property type="entry name" value="PLCXc"/>
    <property type="match status" value="1"/>
</dbReference>
<feature type="region of interest" description="Disordered" evidence="7">
    <location>
        <begin position="199"/>
        <end position="226"/>
    </location>
</feature>
<keyword evidence="2 6" id="KW-0378">Hydrolase</keyword>
<dbReference type="InterPro" id="IPR035892">
    <property type="entry name" value="C2_domain_sf"/>
</dbReference>
<dbReference type="PANTHER" id="PTHR10336:SF36">
    <property type="entry name" value="1-PHOSPHATIDYLINOSITOL 4,5-BISPHOSPHATE PHOSPHODIESTERASE BETA-4"/>
    <property type="match status" value="1"/>
</dbReference>